<organism evidence="7 8">
    <name type="scientific">Hanstruepera neustonica</name>
    <dbReference type="NCBI Taxonomy" id="1445657"/>
    <lineage>
        <taxon>Bacteria</taxon>
        <taxon>Pseudomonadati</taxon>
        <taxon>Bacteroidota</taxon>
        <taxon>Flavobacteriia</taxon>
        <taxon>Flavobacteriales</taxon>
        <taxon>Flavobacteriaceae</taxon>
        <taxon>Hanstruepera</taxon>
    </lineage>
</organism>
<comment type="caution">
    <text evidence="7">The sequence shown here is derived from an EMBL/GenBank/DDBJ whole genome shotgun (WGS) entry which is preliminary data.</text>
</comment>
<feature type="transmembrane region" description="Helical" evidence="6">
    <location>
        <begin position="41"/>
        <end position="60"/>
    </location>
</feature>
<feature type="transmembrane region" description="Helical" evidence="6">
    <location>
        <begin position="156"/>
        <end position="174"/>
    </location>
</feature>
<name>A0A2K1DXZ6_9FLAO</name>
<feature type="transmembrane region" description="Helical" evidence="6">
    <location>
        <begin position="417"/>
        <end position="440"/>
    </location>
</feature>
<feature type="transmembrane region" description="Helical" evidence="6">
    <location>
        <begin position="247"/>
        <end position="266"/>
    </location>
</feature>
<reference evidence="7 8" key="1">
    <citation type="submission" date="2018-01" db="EMBL/GenBank/DDBJ databases">
        <title>The draft genome of Hanstruepera neustonica JCM19743.</title>
        <authorList>
            <person name="He R.-H."/>
            <person name="Du Z.-J."/>
        </authorList>
    </citation>
    <scope>NUCLEOTIDE SEQUENCE [LARGE SCALE GENOMIC DNA]</scope>
    <source>
        <strain evidence="7 8">JCM19743</strain>
    </source>
</reference>
<protein>
    <submittedName>
        <fullName evidence="7">Sugar isomerase</fullName>
    </submittedName>
</protein>
<keyword evidence="5 6" id="KW-0472">Membrane</keyword>
<dbReference type="AlphaFoldDB" id="A0A2K1DXZ6"/>
<feature type="transmembrane region" description="Helical" evidence="6">
    <location>
        <begin position="80"/>
        <end position="103"/>
    </location>
</feature>
<keyword evidence="2" id="KW-1003">Cell membrane</keyword>
<feature type="transmembrane region" description="Helical" evidence="6">
    <location>
        <begin position="12"/>
        <end position="35"/>
    </location>
</feature>
<dbReference type="RefSeq" id="WP_103052223.1">
    <property type="nucleotide sequence ID" value="NZ_POWF01000005.1"/>
</dbReference>
<feature type="transmembrane region" description="Helical" evidence="6">
    <location>
        <begin position="300"/>
        <end position="317"/>
    </location>
</feature>
<sequence>MGIVVNQSIKNTIITYLGFGIGAINVLFLFTQFLSDEYFGLITYILSTANVMMPILAFGVHNTIIKFYSSYKTRQTQNSFLMLMLFLPFAIIIPLGIIGYLAFDGISQWFIGNNAIVGNYVWLIFVTAICFSYFEVFYAWSRVQMQSVFGNFMKEVFHRVGTTILLLCLFMNWITVEQLIYGITGVYFLRMVIMKLYAYSLRFPSFKITKIPNLSSVLKYTSLIIIAGSVANIILEIDKFMLNRYVAIENVAYYGVAIYIASVISVPSRSMHQIVSPLTAKLLNENNKYELKLLYQKSSLNLFIISGFIFLLIILNINELYKLINDSYVDGLLIVFIIGVSKLIDSLLGNNNAILFNSDYYRMVLILGVFLAILTIVLNIIFIPLYGINGAAAATFMAVLLYNLAKIWFVNFKFKMLPFTFSTTKVMILIIVSLGIFYFWDFGFHPLVNITFKSILISAFYGFIVYALNFSEDITAIMNKLLKR</sequence>
<gene>
    <name evidence="7" type="ORF">C1T31_09265</name>
</gene>
<evidence type="ECO:0000313" key="7">
    <source>
        <dbReference type="EMBL" id="PNQ72887.1"/>
    </source>
</evidence>
<evidence type="ECO:0000256" key="2">
    <source>
        <dbReference type="ARBA" id="ARBA00022475"/>
    </source>
</evidence>
<keyword evidence="4 6" id="KW-1133">Transmembrane helix</keyword>
<dbReference type="GO" id="GO:0005886">
    <property type="term" value="C:plasma membrane"/>
    <property type="evidence" value="ECO:0007669"/>
    <property type="project" value="UniProtKB-SubCell"/>
</dbReference>
<feature type="transmembrane region" description="Helical" evidence="6">
    <location>
        <begin position="115"/>
        <end position="136"/>
    </location>
</feature>
<evidence type="ECO:0000256" key="6">
    <source>
        <dbReference type="SAM" id="Phobius"/>
    </source>
</evidence>
<proteinExistence type="predicted"/>
<dbReference type="InterPro" id="IPR002797">
    <property type="entry name" value="Polysacc_synth"/>
</dbReference>
<evidence type="ECO:0000313" key="8">
    <source>
        <dbReference type="Proteomes" id="UP000236641"/>
    </source>
</evidence>
<feature type="transmembrane region" description="Helical" evidence="6">
    <location>
        <begin position="217"/>
        <end position="235"/>
    </location>
</feature>
<comment type="subcellular location">
    <subcellularLocation>
        <location evidence="1">Cell membrane</location>
        <topology evidence="1">Multi-pass membrane protein</topology>
    </subcellularLocation>
</comment>
<keyword evidence="8" id="KW-1185">Reference proteome</keyword>
<dbReference type="EMBL" id="POWF01000005">
    <property type="protein sequence ID" value="PNQ72887.1"/>
    <property type="molecule type" value="Genomic_DNA"/>
</dbReference>
<dbReference type="PANTHER" id="PTHR30250">
    <property type="entry name" value="PST FAMILY PREDICTED COLANIC ACID TRANSPORTER"/>
    <property type="match status" value="1"/>
</dbReference>
<feature type="transmembrane region" description="Helical" evidence="6">
    <location>
        <begin position="388"/>
        <end position="405"/>
    </location>
</feature>
<evidence type="ECO:0000256" key="5">
    <source>
        <dbReference type="ARBA" id="ARBA00023136"/>
    </source>
</evidence>
<evidence type="ECO:0000256" key="4">
    <source>
        <dbReference type="ARBA" id="ARBA00022989"/>
    </source>
</evidence>
<dbReference type="PANTHER" id="PTHR30250:SF11">
    <property type="entry name" value="O-ANTIGEN TRANSPORTER-RELATED"/>
    <property type="match status" value="1"/>
</dbReference>
<dbReference type="Pfam" id="PF01943">
    <property type="entry name" value="Polysacc_synt"/>
    <property type="match status" value="1"/>
</dbReference>
<dbReference type="GO" id="GO:0016853">
    <property type="term" value="F:isomerase activity"/>
    <property type="evidence" value="ECO:0007669"/>
    <property type="project" value="UniProtKB-KW"/>
</dbReference>
<accession>A0A2K1DXZ6</accession>
<dbReference type="Proteomes" id="UP000236641">
    <property type="component" value="Unassembled WGS sequence"/>
</dbReference>
<feature type="transmembrane region" description="Helical" evidence="6">
    <location>
        <begin position="329"/>
        <end position="348"/>
    </location>
</feature>
<keyword evidence="3 6" id="KW-0812">Transmembrane</keyword>
<feature type="transmembrane region" description="Helical" evidence="6">
    <location>
        <begin position="452"/>
        <end position="470"/>
    </location>
</feature>
<feature type="transmembrane region" description="Helical" evidence="6">
    <location>
        <begin position="180"/>
        <end position="197"/>
    </location>
</feature>
<evidence type="ECO:0000256" key="1">
    <source>
        <dbReference type="ARBA" id="ARBA00004651"/>
    </source>
</evidence>
<dbReference type="OrthoDB" id="88014at2"/>
<keyword evidence="7" id="KW-0413">Isomerase</keyword>
<dbReference type="InterPro" id="IPR050833">
    <property type="entry name" value="Poly_Biosynth_Transport"/>
</dbReference>
<feature type="transmembrane region" description="Helical" evidence="6">
    <location>
        <begin position="360"/>
        <end position="382"/>
    </location>
</feature>
<evidence type="ECO:0000256" key="3">
    <source>
        <dbReference type="ARBA" id="ARBA00022692"/>
    </source>
</evidence>